<reference evidence="1 2" key="1">
    <citation type="journal article" date="2016" name="Genome Announc.">
        <title>Draft Genome Sequence of Paenibacillus amylolyticus Heshi-A3, Isolated from Fermented Rice Bran in a Japanese Fermented Seafood Dish.</title>
        <authorList>
            <person name="Akuzawa S."/>
            <person name="Nagaoka J."/>
            <person name="Kanekatsu M."/>
            <person name="Kubota E."/>
            <person name="Ohtake R."/>
            <person name="Suzuki T."/>
            <person name="Kanesaki Y."/>
        </authorList>
    </citation>
    <scope>NUCLEOTIDE SEQUENCE [LARGE SCALE GENOMIC DNA]</scope>
    <source>
        <strain evidence="1 2">Heshi-A3</strain>
    </source>
</reference>
<sequence>MTAYPYPYIYIPYYRVFGSLSSNHVVGQGSLSRSGALARPHLDISLLMVMEVSNIEMMHFFDMKYTLRVS</sequence>
<gene>
    <name evidence="1" type="ORF">PAHA3_4822</name>
</gene>
<name>A0A100VRZ8_PAEAM</name>
<dbReference type="EMBL" id="BCNV01000005">
    <property type="protein sequence ID" value="GAS84719.1"/>
    <property type="molecule type" value="Genomic_DNA"/>
</dbReference>
<dbReference type="GO" id="GO:0016301">
    <property type="term" value="F:kinase activity"/>
    <property type="evidence" value="ECO:0007669"/>
    <property type="project" value="UniProtKB-KW"/>
</dbReference>
<organism evidence="1 2">
    <name type="scientific">Paenibacillus amylolyticus</name>
    <dbReference type="NCBI Taxonomy" id="1451"/>
    <lineage>
        <taxon>Bacteria</taxon>
        <taxon>Bacillati</taxon>
        <taxon>Bacillota</taxon>
        <taxon>Bacilli</taxon>
        <taxon>Bacillales</taxon>
        <taxon>Paenibacillaceae</taxon>
        <taxon>Paenibacillus</taxon>
    </lineage>
</organism>
<keyword evidence="1" id="KW-0808">Transferase</keyword>
<comment type="caution">
    <text evidence="1">The sequence shown here is derived from an EMBL/GenBank/DDBJ whole genome shotgun (WGS) entry which is preliminary data.</text>
</comment>
<protein>
    <submittedName>
        <fullName evidence="1">Shikimate kinase</fullName>
    </submittedName>
</protein>
<dbReference type="AlphaFoldDB" id="A0A100VRZ8"/>
<dbReference type="Proteomes" id="UP000069697">
    <property type="component" value="Unassembled WGS sequence"/>
</dbReference>
<accession>A0A100VRZ8</accession>
<reference evidence="2" key="2">
    <citation type="submission" date="2016-01" db="EMBL/GenBank/DDBJ databases">
        <title>Draft Genome Sequence of Paenibacillus amylolyticus Heshi-A3 that Was Isolated from Fermented Rice Bran with Aging Salted Mackerel, Which Was Named Heshiko as Traditional Fermented Seafood in Japan.</title>
        <authorList>
            <person name="Akuzawa S."/>
            <person name="Nakagawa J."/>
            <person name="Kanekatsu T."/>
            <person name="Kubota E."/>
            <person name="Ohtake R."/>
            <person name="Suzuki T."/>
            <person name="Kanesaki Y."/>
        </authorList>
    </citation>
    <scope>NUCLEOTIDE SEQUENCE [LARGE SCALE GENOMIC DNA]</scope>
    <source>
        <strain evidence="2">Heshi-A3</strain>
    </source>
</reference>
<evidence type="ECO:0000313" key="1">
    <source>
        <dbReference type="EMBL" id="GAS84719.1"/>
    </source>
</evidence>
<proteinExistence type="predicted"/>
<keyword evidence="1" id="KW-0418">Kinase</keyword>
<evidence type="ECO:0000313" key="2">
    <source>
        <dbReference type="Proteomes" id="UP000069697"/>
    </source>
</evidence>